<dbReference type="EMBL" id="QICN01000002">
    <property type="protein sequence ID" value="PXV70443.1"/>
    <property type="molecule type" value="Genomic_DNA"/>
</dbReference>
<protein>
    <recommendedName>
        <fullName evidence="5">DNA-binding beta-propeller fold protein YncE</fullName>
    </recommendedName>
</protein>
<feature type="chain" id="PRO_5016455374" description="DNA-binding beta-propeller fold protein YncE" evidence="2">
    <location>
        <begin position="24"/>
        <end position="382"/>
    </location>
</feature>
<feature type="signal peptide" evidence="2">
    <location>
        <begin position="1"/>
        <end position="23"/>
    </location>
</feature>
<dbReference type="Gene3D" id="2.130.10.10">
    <property type="entry name" value="YVTN repeat-like/Quinoprotein amine dehydrogenase"/>
    <property type="match status" value="1"/>
</dbReference>
<dbReference type="PROSITE" id="PS51257">
    <property type="entry name" value="PROKAR_LIPOPROTEIN"/>
    <property type="match status" value="1"/>
</dbReference>
<dbReference type="AlphaFoldDB" id="A0A318ED62"/>
<gene>
    <name evidence="3" type="ORF">C8D93_102302</name>
</gene>
<reference evidence="3 4" key="1">
    <citation type="submission" date="2018-04" db="EMBL/GenBank/DDBJ databases">
        <title>Genomic Encyclopedia of Type Strains, Phase IV (KMG-IV): sequencing the most valuable type-strain genomes for metagenomic binning, comparative biology and taxonomic classification.</title>
        <authorList>
            <person name="Goeker M."/>
        </authorList>
    </citation>
    <scope>NUCLEOTIDE SEQUENCE [LARGE SCALE GENOMIC DNA]</scope>
    <source>
        <strain evidence="3 4">DSM 104150</strain>
    </source>
</reference>
<proteinExistence type="predicted"/>
<evidence type="ECO:0000256" key="1">
    <source>
        <dbReference type="SAM" id="MobiDB-lite"/>
    </source>
</evidence>
<keyword evidence="4" id="KW-1185">Reference proteome</keyword>
<comment type="caution">
    <text evidence="3">The sequence shown here is derived from an EMBL/GenBank/DDBJ whole genome shotgun (WGS) entry which is preliminary data.</text>
</comment>
<evidence type="ECO:0000313" key="4">
    <source>
        <dbReference type="Proteomes" id="UP000248330"/>
    </source>
</evidence>
<feature type="region of interest" description="Disordered" evidence="1">
    <location>
        <begin position="90"/>
        <end position="109"/>
    </location>
</feature>
<dbReference type="OrthoDB" id="7057448at2"/>
<feature type="compositionally biased region" description="Polar residues" evidence="1">
    <location>
        <begin position="95"/>
        <end position="109"/>
    </location>
</feature>
<name>A0A318ED62_9GAMM</name>
<evidence type="ECO:0000256" key="2">
    <source>
        <dbReference type="SAM" id="SignalP"/>
    </source>
</evidence>
<evidence type="ECO:0000313" key="3">
    <source>
        <dbReference type="EMBL" id="PXV70443.1"/>
    </source>
</evidence>
<dbReference type="Proteomes" id="UP000248330">
    <property type="component" value="Unassembled WGS sequence"/>
</dbReference>
<dbReference type="SUPFAM" id="SSF75011">
    <property type="entry name" value="3-carboxy-cis,cis-mucoante lactonizing enzyme"/>
    <property type="match status" value="1"/>
</dbReference>
<organism evidence="3 4">
    <name type="scientific">Sinimarinibacterium flocculans</name>
    <dbReference type="NCBI Taxonomy" id="985250"/>
    <lineage>
        <taxon>Bacteria</taxon>
        <taxon>Pseudomonadati</taxon>
        <taxon>Pseudomonadota</taxon>
        <taxon>Gammaproteobacteria</taxon>
        <taxon>Nevskiales</taxon>
        <taxon>Nevskiaceae</taxon>
        <taxon>Sinimarinibacterium</taxon>
    </lineage>
</organism>
<evidence type="ECO:0008006" key="5">
    <source>
        <dbReference type="Google" id="ProtNLM"/>
    </source>
</evidence>
<dbReference type="RefSeq" id="WP_146216515.1">
    <property type="nucleotide sequence ID" value="NZ_CAWNXA010000002.1"/>
</dbReference>
<dbReference type="InterPro" id="IPR015943">
    <property type="entry name" value="WD40/YVTN_repeat-like_dom_sf"/>
</dbReference>
<sequence>MTLRKTLWLLPLAVAACSDNDNAAPPPFKDLAVVAARAPDYSSGAVSLIDQQPPYAATNNLAPTTSDIVVRSGGDHYFLIERFGSDRIKRFDPENPQTPAYTYSTQDAGDTQSSNPYDLISAAADKAYLLRYGSGSLWIVDPSATDEASFKIGEIDLSALDDDGIPEMSAAILRGSRLYVALQRLENFAATRSGQLAVIDVATDTLVDTIDLPVRSPSRLLADPEGERLFVVADGGFDGSFAPLYEGGIAVVDTAESEATLLIDDGTPEDAPYGQIADAVVVDAQRGYFIGSAGFGDDQTLYRFDPDAPATPVVVAGLAGVGLSSLAVDVQGQVWVGRSESAAPGVTVLGFAAGAETVLAPLVDTVLTPINIDFVTVAEVAR</sequence>
<keyword evidence="2" id="KW-0732">Signal</keyword>
<accession>A0A318ED62</accession>